<keyword evidence="1" id="KW-0343">GTPase activation</keyword>
<evidence type="ECO:0000256" key="5">
    <source>
        <dbReference type="ARBA" id="ARBA00022837"/>
    </source>
</evidence>
<keyword evidence="5" id="KW-0106">Calcium</keyword>
<feature type="domain" description="C2" evidence="8">
    <location>
        <begin position="212"/>
        <end position="332"/>
    </location>
</feature>
<dbReference type="InterPro" id="IPR044518">
    <property type="entry name" value="ARF_GAP_AGD11/12/13"/>
</dbReference>
<evidence type="ECO:0000259" key="8">
    <source>
        <dbReference type="PROSITE" id="PS50004"/>
    </source>
</evidence>
<keyword evidence="2" id="KW-0479">Metal-binding</keyword>
<proteinExistence type="predicted"/>
<dbReference type="STRING" id="3750.A0A498KCX3"/>
<dbReference type="Pfam" id="PF01412">
    <property type="entry name" value="ArfGap"/>
    <property type="match status" value="1"/>
</dbReference>
<dbReference type="Gene3D" id="2.60.40.150">
    <property type="entry name" value="C2 domain"/>
    <property type="match status" value="1"/>
</dbReference>
<dbReference type="PANTHER" id="PTHR46220:SF2">
    <property type="entry name" value="ADP-RIBOSYLATION FACTOR GTPASE-ACTIVATING PROTEIN AGD11-RELATED"/>
    <property type="match status" value="1"/>
</dbReference>
<evidence type="ECO:0000256" key="3">
    <source>
        <dbReference type="ARBA" id="ARBA00022771"/>
    </source>
</evidence>
<feature type="domain" description="Arf-GAP" evidence="9">
    <location>
        <begin position="46"/>
        <end position="168"/>
    </location>
</feature>
<dbReference type="PROSITE" id="PS50004">
    <property type="entry name" value="C2"/>
    <property type="match status" value="1"/>
</dbReference>
<accession>A0A498KCX3</accession>
<evidence type="ECO:0000256" key="4">
    <source>
        <dbReference type="ARBA" id="ARBA00022833"/>
    </source>
</evidence>
<dbReference type="CDD" id="cd04038">
    <property type="entry name" value="C2_ArfGAP"/>
    <property type="match status" value="1"/>
</dbReference>
<dbReference type="InterPro" id="IPR000008">
    <property type="entry name" value="C2_dom"/>
</dbReference>
<dbReference type="PROSITE" id="PS50115">
    <property type="entry name" value="ARFGAP"/>
    <property type="match status" value="1"/>
</dbReference>
<evidence type="ECO:0000256" key="7">
    <source>
        <dbReference type="SAM" id="MobiDB-lite"/>
    </source>
</evidence>
<dbReference type="Gene3D" id="1.10.220.150">
    <property type="entry name" value="Arf GTPase activating protein"/>
    <property type="match status" value="1"/>
</dbReference>
<evidence type="ECO:0000256" key="2">
    <source>
        <dbReference type="ARBA" id="ARBA00022723"/>
    </source>
</evidence>
<dbReference type="GO" id="GO:0005543">
    <property type="term" value="F:phospholipid binding"/>
    <property type="evidence" value="ECO:0007669"/>
    <property type="project" value="InterPro"/>
</dbReference>
<keyword evidence="3 6" id="KW-0863">Zinc-finger</keyword>
<evidence type="ECO:0000313" key="10">
    <source>
        <dbReference type="EMBL" id="RXI05261.1"/>
    </source>
</evidence>
<dbReference type="SMART" id="SM00105">
    <property type="entry name" value="ArfGap"/>
    <property type="match status" value="1"/>
</dbReference>
<comment type="caution">
    <text evidence="10">The sequence shown here is derived from an EMBL/GenBank/DDBJ whole genome shotgun (WGS) entry which is preliminary data.</text>
</comment>
<dbReference type="SMART" id="SM00239">
    <property type="entry name" value="C2"/>
    <property type="match status" value="1"/>
</dbReference>
<dbReference type="InterPro" id="IPR037278">
    <property type="entry name" value="ARFGAP/RecO"/>
</dbReference>
<keyword evidence="11" id="KW-1185">Reference proteome</keyword>
<keyword evidence="4" id="KW-0862">Zinc</keyword>
<dbReference type="SUPFAM" id="SSF49562">
    <property type="entry name" value="C2 domain (Calcium/lipid-binding domain, CaLB)"/>
    <property type="match status" value="1"/>
</dbReference>
<dbReference type="CDD" id="cd08204">
    <property type="entry name" value="ArfGap"/>
    <property type="match status" value="1"/>
</dbReference>
<feature type="region of interest" description="Disordered" evidence="7">
    <location>
        <begin position="169"/>
        <end position="197"/>
    </location>
</feature>
<dbReference type="PANTHER" id="PTHR46220">
    <property type="entry name" value="ADP-RIBOSYLATION FACTOR GTPASE-ACTIVATING PROTEIN AGD12"/>
    <property type="match status" value="1"/>
</dbReference>
<evidence type="ECO:0000259" key="9">
    <source>
        <dbReference type="PROSITE" id="PS50115"/>
    </source>
</evidence>
<dbReference type="InterPro" id="IPR035892">
    <property type="entry name" value="C2_domain_sf"/>
</dbReference>
<evidence type="ECO:0000256" key="6">
    <source>
        <dbReference type="PROSITE-ProRule" id="PRU00288"/>
    </source>
</evidence>
<protein>
    <recommendedName>
        <fullName evidence="12">Arf-GAP domain-containing protein</fullName>
    </recommendedName>
</protein>
<dbReference type="GO" id="GO:0008270">
    <property type="term" value="F:zinc ion binding"/>
    <property type="evidence" value="ECO:0007669"/>
    <property type="project" value="UniProtKB-KW"/>
</dbReference>
<dbReference type="FunFam" id="2.60.40.150:FF:000190">
    <property type="entry name" value="ADP-ribosylation factor GTPase-activating protein AGD12"/>
    <property type="match status" value="1"/>
</dbReference>
<evidence type="ECO:0000313" key="11">
    <source>
        <dbReference type="Proteomes" id="UP000290289"/>
    </source>
</evidence>
<reference evidence="10 11" key="1">
    <citation type="submission" date="2018-10" db="EMBL/GenBank/DDBJ databases">
        <title>A high-quality apple genome assembly.</title>
        <authorList>
            <person name="Hu J."/>
        </authorList>
    </citation>
    <scope>NUCLEOTIDE SEQUENCE [LARGE SCALE GENOMIC DNA]</scope>
    <source>
        <strain evidence="11">cv. HFTH1</strain>
        <tissue evidence="10">Young leaf</tissue>
    </source>
</reference>
<dbReference type="GO" id="GO:0005096">
    <property type="term" value="F:GTPase activator activity"/>
    <property type="evidence" value="ECO:0007669"/>
    <property type="project" value="UniProtKB-KW"/>
</dbReference>
<dbReference type="EMBL" id="RDQH01000328">
    <property type="protein sequence ID" value="RXI05261.1"/>
    <property type="molecule type" value="Genomic_DNA"/>
</dbReference>
<dbReference type="InterPro" id="IPR038508">
    <property type="entry name" value="ArfGAP_dom_sf"/>
</dbReference>
<feature type="compositionally biased region" description="Low complexity" evidence="7">
    <location>
        <begin position="174"/>
        <end position="185"/>
    </location>
</feature>
<dbReference type="SUPFAM" id="SSF57863">
    <property type="entry name" value="ArfGap/RecO-like zinc finger"/>
    <property type="match status" value="1"/>
</dbReference>
<dbReference type="InterPro" id="IPR001164">
    <property type="entry name" value="ArfGAP_dom"/>
</dbReference>
<evidence type="ECO:0000256" key="1">
    <source>
        <dbReference type="ARBA" id="ARBA00022468"/>
    </source>
</evidence>
<gene>
    <name evidence="10" type="ORF">DVH24_006518</name>
</gene>
<dbReference type="FunFam" id="1.10.220.150:FF:000009">
    <property type="entry name" value="stromal membrane-associated protein 1 isoform X1"/>
    <property type="match status" value="1"/>
</dbReference>
<dbReference type="Pfam" id="PF00168">
    <property type="entry name" value="C2"/>
    <property type="match status" value="1"/>
</dbReference>
<feature type="compositionally biased region" description="Basic and acidic residues" evidence="7">
    <location>
        <begin position="186"/>
        <end position="195"/>
    </location>
</feature>
<name>A0A498KCX3_MALDO</name>
<organism evidence="10 11">
    <name type="scientific">Malus domestica</name>
    <name type="common">Apple</name>
    <name type="synonym">Pyrus malus</name>
    <dbReference type="NCBI Taxonomy" id="3750"/>
    <lineage>
        <taxon>Eukaryota</taxon>
        <taxon>Viridiplantae</taxon>
        <taxon>Streptophyta</taxon>
        <taxon>Embryophyta</taxon>
        <taxon>Tracheophyta</taxon>
        <taxon>Spermatophyta</taxon>
        <taxon>Magnoliopsida</taxon>
        <taxon>eudicotyledons</taxon>
        <taxon>Gunneridae</taxon>
        <taxon>Pentapetalae</taxon>
        <taxon>rosids</taxon>
        <taxon>fabids</taxon>
        <taxon>Rosales</taxon>
        <taxon>Rosaceae</taxon>
        <taxon>Amygdaloideae</taxon>
        <taxon>Maleae</taxon>
        <taxon>Malus</taxon>
    </lineage>
</organism>
<dbReference type="Proteomes" id="UP000290289">
    <property type="component" value="Chromosome 2"/>
</dbReference>
<dbReference type="PRINTS" id="PR00405">
    <property type="entry name" value="REVINTRACTNG"/>
</dbReference>
<dbReference type="AlphaFoldDB" id="A0A498KCX3"/>
<sequence>MEMSTQQDNSVPNKVSGSGSCLYDLLCSDTPVWRCPSDRRTLSGPQERLEILLHQSANRSCADCGALDPKWVSLTFGVFICIKCSGVHRSLGVHISKVVSVKLDEWTDDEVEILASMGGNTTVNKKYEARLPENVSKPKPDSSIEERFYFIRRKYELLDFLNSDEQMSCPFPPNKKSNNSTVSSTQDKKQYEKQPTKHRIGQAFRNSWGRKDSERKTAKKGYSMPMAGMVEFVGLIKVNVVRGTNLVVRDMVTSDPYVILALGHQSVKTRVIKNNLNPVWNESLMLSIPDHIPPLKVLVYDKDTFKADDFMGEAEIDIQPLVSAAIAYEKSSINEPVQLGKWVASKENALVKDGVINLVDGGVRQQISLRLQNVERGILEIELECVPLNQ</sequence>
<evidence type="ECO:0008006" key="12">
    <source>
        <dbReference type="Google" id="ProtNLM"/>
    </source>
</evidence>